<sequence>MVLHKEEHHSMQQAYSQQNRDLEAGLASVQVGRLRWNIQITEADVLTTCVDSFTLISKPAAEVEIGKKPLAFNLPVCGRCSDKSHQKTHACDLKVSRWRFVIT</sequence>
<protein>
    <submittedName>
        <fullName evidence="1">Uncharacterized protein</fullName>
    </submittedName>
</protein>
<dbReference type="EMBL" id="BLXT01000029">
    <property type="protein sequence ID" value="GFN73775.1"/>
    <property type="molecule type" value="Genomic_DNA"/>
</dbReference>
<keyword evidence="2" id="KW-1185">Reference proteome</keyword>
<dbReference type="Proteomes" id="UP000735302">
    <property type="component" value="Unassembled WGS sequence"/>
</dbReference>
<proteinExistence type="predicted"/>
<gene>
    <name evidence="1" type="ORF">PoB_000028100</name>
</gene>
<comment type="caution">
    <text evidence="1">The sequence shown here is derived from an EMBL/GenBank/DDBJ whole genome shotgun (WGS) entry which is preliminary data.</text>
</comment>
<organism evidence="1 2">
    <name type="scientific">Plakobranchus ocellatus</name>
    <dbReference type="NCBI Taxonomy" id="259542"/>
    <lineage>
        <taxon>Eukaryota</taxon>
        <taxon>Metazoa</taxon>
        <taxon>Spiralia</taxon>
        <taxon>Lophotrochozoa</taxon>
        <taxon>Mollusca</taxon>
        <taxon>Gastropoda</taxon>
        <taxon>Heterobranchia</taxon>
        <taxon>Euthyneura</taxon>
        <taxon>Panpulmonata</taxon>
        <taxon>Sacoglossa</taxon>
        <taxon>Placobranchoidea</taxon>
        <taxon>Plakobranchidae</taxon>
        <taxon>Plakobranchus</taxon>
    </lineage>
</organism>
<reference evidence="1 2" key="1">
    <citation type="journal article" date="2021" name="Elife">
        <title>Chloroplast acquisition without the gene transfer in kleptoplastic sea slugs, Plakobranchus ocellatus.</title>
        <authorList>
            <person name="Maeda T."/>
            <person name="Takahashi S."/>
            <person name="Yoshida T."/>
            <person name="Shimamura S."/>
            <person name="Takaki Y."/>
            <person name="Nagai Y."/>
            <person name="Toyoda A."/>
            <person name="Suzuki Y."/>
            <person name="Arimoto A."/>
            <person name="Ishii H."/>
            <person name="Satoh N."/>
            <person name="Nishiyama T."/>
            <person name="Hasebe M."/>
            <person name="Maruyama T."/>
            <person name="Minagawa J."/>
            <person name="Obokata J."/>
            <person name="Shigenobu S."/>
        </authorList>
    </citation>
    <scope>NUCLEOTIDE SEQUENCE [LARGE SCALE GENOMIC DNA]</scope>
</reference>
<evidence type="ECO:0000313" key="2">
    <source>
        <dbReference type="Proteomes" id="UP000735302"/>
    </source>
</evidence>
<name>A0AAV3WSK7_9GAST</name>
<evidence type="ECO:0000313" key="1">
    <source>
        <dbReference type="EMBL" id="GFN73775.1"/>
    </source>
</evidence>
<dbReference type="AlphaFoldDB" id="A0AAV3WSK7"/>
<accession>A0AAV3WSK7</accession>